<evidence type="ECO:0000313" key="1">
    <source>
        <dbReference type="EMBL" id="RLP79553.1"/>
    </source>
</evidence>
<reference evidence="1 2" key="1">
    <citation type="submission" date="2018-10" db="EMBL/GenBank/DDBJ databases">
        <title>Xanthobacter tagetidis genome sequencing and assembly.</title>
        <authorList>
            <person name="Maclea K.S."/>
            <person name="Goen A.E."/>
            <person name="Fatima S.A."/>
        </authorList>
    </citation>
    <scope>NUCLEOTIDE SEQUENCE [LARGE SCALE GENOMIC DNA]</scope>
    <source>
        <strain evidence="1 2">ATCC 700314</strain>
    </source>
</reference>
<evidence type="ECO:0000313" key="2">
    <source>
        <dbReference type="Proteomes" id="UP000269692"/>
    </source>
</evidence>
<comment type="caution">
    <text evidence="1">The sequence shown here is derived from an EMBL/GenBank/DDBJ whole genome shotgun (WGS) entry which is preliminary data.</text>
</comment>
<organism evidence="1 2">
    <name type="scientific">Xanthobacter tagetidis</name>
    <dbReference type="NCBI Taxonomy" id="60216"/>
    <lineage>
        <taxon>Bacteria</taxon>
        <taxon>Pseudomonadati</taxon>
        <taxon>Pseudomonadota</taxon>
        <taxon>Alphaproteobacteria</taxon>
        <taxon>Hyphomicrobiales</taxon>
        <taxon>Xanthobacteraceae</taxon>
        <taxon>Xanthobacter</taxon>
    </lineage>
</organism>
<dbReference type="Proteomes" id="UP000269692">
    <property type="component" value="Unassembled WGS sequence"/>
</dbReference>
<accession>A0A3L7AGF7</accession>
<name>A0A3L7AGF7_9HYPH</name>
<dbReference type="EMBL" id="RCTF01000005">
    <property type="protein sequence ID" value="RLP79553.1"/>
    <property type="molecule type" value="Genomic_DNA"/>
</dbReference>
<protein>
    <submittedName>
        <fullName evidence="1">Uncharacterized protein</fullName>
    </submittedName>
</protein>
<gene>
    <name evidence="1" type="ORF">D9R14_07775</name>
</gene>
<dbReference type="RefSeq" id="WP_121622763.1">
    <property type="nucleotide sequence ID" value="NZ_JACIIW010000001.1"/>
</dbReference>
<keyword evidence="2" id="KW-1185">Reference proteome</keyword>
<dbReference type="AlphaFoldDB" id="A0A3L7AGF7"/>
<proteinExistence type="predicted"/>
<sequence>MTDHPMSEAGIPLVRKLPAMSEFLAAGRADDFHEWAARSFFAEHVAEDDTSKAALRILRVLLVATVEGMNIEHTHGRDDRDTVLMFARLMGYAAGMAVGSVVEDPSHLRGIVRVMTEEFKHGGKMAADSIMEAAQ</sequence>